<evidence type="ECO:0000256" key="7">
    <source>
        <dbReference type="ARBA" id="ARBA00048782"/>
    </source>
</evidence>
<dbReference type="GO" id="GO:0034599">
    <property type="term" value="P:cellular response to oxidative stress"/>
    <property type="evidence" value="ECO:0007669"/>
    <property type="project" value="TreeGrafter"/>
</dbReference>
<keyword evidence="3" id="KW-0560">Oxidoreductase</keyword>
<keyword evidence="10" id="KW-0732">Signal</keyword>
<evidence type="ECO:0000256" key="10">
    <source>
        <dbReference type="SAM" id="SignalP"/>
    </source>
</evidence>
<evidence type="ECO:0000256" key="6">
    <source>
        <dbReference type="ARBA" id="ARBA00047806"/>
    </source>
</evidence>
<name>A0A0C9S3E8_9CONI</name>
<dbReference type="Pfam" id="PF01625">
    <property type="entry name" value="PMSR"/>
    <property type="match status" value="1"/>
</dbReference>
<evidence type="ECO:0000256" key="1">
    <source>
        <dbReference type="ARBA" id="ARBA00005591"/>
    </source>
</evidence>
<comment type="similarity">
    <text evidence="1">Belongs to the MsrA Met sulfoxide reductase family.</text>
</comment>
<protein>
    <recommendedName>
        <fullName evidence="9">Peptide methionine sulfoxide reductase A5</fullName>
        <ecNumber evidence="2">1.8.4.11</ecNumber>
    </recommendedName>
    <alternativeName>
        <fullName evidence="5">Peptide-methionine (S)-S-oxide reductase</fullName>
    </alternativeName>
    <alternativeName>
        <fullName evidence="4">Protein-methionine-S-oxide reductase</fullName>
    </alternativeName>
</protein>
<dbReference type="AlphaFoldDB" id="A0A0C9S3E8"/>
<comment type="function">
    <text evidence="8">Catalyzes the reduction of methionine sulfoxide (MetSO) to methionine in proteins. Plays a protective role against oxidative stress by restoring activity to proteins that have been inactivated by methionine oxidation. MSRA family specifically reduces the MetSO S-enantiomer.</text>
</comment>
<feature type="domain" description="Peptide methionine sulphoxide reductase MsrA" evidence="11">
    <location>
        <begin position="50"/>
        <end position="189"/>
    </location>
</feature>
<dbReference type="InterPro" id="IPR036509">
    <property type="entry name" value="Met_Sox_Rdtase_MsrA_sf"/>
</dbReference>
<accession>A0A0C9S3E8</accession>
<reference evidence="12" key="1">
    <citation type="submission" date="2015-02" db="EMBL/GenBank/DDBJ databases">
        <title>A transcriptome of Wollemia nobilis - a relic of Gondwana.</title>
        <authorList>
            <person name="Chia J.Y."/>
            <person name="Leong Y.S."/>
            <person name="Abdul Karim S."/>
            <person name="Wan Azmi N."/>
            <person name="Hercus R."/>
            <person name="Croft L."/>
        </authorList>
    </citation>
    <scope>NUCLEOTIDE SEQUENCE</scope>
    <source>
        <strain evidence="12">MaeBrown</strain>
        <tissue evidence="12">Leaf</tissue>
    </source>
</reference>
<dbReference type="FunFam" id="3.30.1060.10:FF:000004">
    <property type="entry name" value="Peptide methionine sulfoxide reductase A5"/>
    <property type="match status" value="1"/>
</dbReference>
<dbReference type="NCBIfam" id="TIGR00401">
    <property type="entry name" value="msrA"/>
    <property type="match status" value="1"/>
</dbReference>
<dbReference type="InterPro" id="IPR050162">
    <property type="entry name" value="MsrA_MetSO_reductase"/>
</dbReference>
<dbReference type="HAMAP" id="MF_01401">
    <property type="entry name" value="MsrA"/>
    <property type="match status" value="1"/>
</dbReference>
<evidence type="ECO:0000256" key="8">
    <source>
        <dbReference type="ARBA" id="ARBA00055441"/>
    </source>
</evidence>
<evidence type="ECO:0000256" key="2">
    <source>
        <dbReference type="ARBA" id="ARBA00012502"/>
    </source>
</evidence>
<evidence type="ECO:0000256" key="5">
    <source>
        <dbReference type="ARBA" id="ARBA00030643"/>
    </source>
</evidence>
<dbReference type="Gene3D" id="3.30.1060.10">
    <property type="entry name" value="Peptide methionine sulphoxide reductase MsrA"/>
    <property type="match status" value="1"/>
</dbReference>
<proteinExistence type="inferred from homology"/>
<evidence type="ECO:0000256" key="4">
    <source>
        <dbReference type="ARBA" id="ARBA00030273"/>
    </source>
</evidence>
<feature type="signal peptide" evidence="10">
    <location>
        <begin position="1"/>
        <end position="25"/>
    </location>
</feature>
<dbReference type="EMBL" id="GCHU01029190">
    <property type="protein sequence ID" value="JAG85258.1"/>
    <property type="molecule type" value="Transcribed_RNA"/>
</dbReference>
<sequence>MRFLPVNLVALGLILTLSAVDKTLSIRFFDGRSAENNNGTQEEKQQCKIAVFALGSFWRGEAVFGCLPGVVRTTAGYSGGTKVNPEYRLLGDHAEAVQVEYDPKLISYEQLLDVFWSNHDATQVFGQGPDVGDQYRSIVFTNGKDEAKFAATSKEREQTKLIDNLVTTQIQEFETFYPAEPEHQKFELRRNSLLLQLLGMLPEEEFARSSIATKLNSYAAGMCPPSVHKVIDAKVKDVLKSWPLSRLLEEV</sequence>
<dbReference type="GO" id="GO:0008113">
    <property type="term" value="F:peptide-methionine (S)-S-oxide reductase activity"/>
    <property type="evidence" value="ECO:0007669"/>
    <property type="project" value="UniProtKB-EC"/>
</dbReference>
<dbReference type="PANTHER" id="PTHR42799:SF3">
    <property type="entry name" value="PEPTIDE METHIONINE SULFOXIDE REDUCTASE A5"/>
    <property type="match status" value="1"/>
</dbReference>
<feature type="chain" id="PRO_5002202546" description="Peptide methionine sulfoxide reductase A5" evidence="10">
    <location>
        <begin position="26"/>
        <end position="251"/>
    </location>
</feature>
<dbReference type="SUPFAM" id="SSF55068">
    <property type="entry name" value="Peptide methionine sulfoxide reductase"/>
    <property type="match status" value="1"/>
</dbReference>
<dbReference type="PANTHER" id="PTHR42799">
    <property type="entry name" value="MITOCHONDRIAL PEPTIDE METHIONINE SULFOXIDE REDUCTASE"/>
    <property type="match status" value="1"/>
</dbReference>
<dbReference type="GO" id="GO:0005737">
    <property type="term" value="C:cytoplasm"/>
    <property type="evidence" value="ECO:0007669"/>
    <property type="project" value="TreeGrafter"/>
</dbReference>
<evidence type="ECO:0000256" key="9">
    <source>
        <dbReference type="ARBA" id="ARBA00067558"/>
    </source>
</evidence>
<evidence type="ECO:0000259" key="11">
    <source>
        <dbReference type="Pfam" id="PF01625"/>
    </source>
</evidence>
<comment type="catalytic activity">
    <reaction evidence="7">
        <text>[thioredoxin]-disulfide + L-methionine + H2O = L-methionine (S)-S-oxide + [thioredoxin]-dithiol</text>
        <dbReference type="Rhea" id="RHEA:19993"/>
        <dbReference type="Rhea" id="RHEA-COMP:10698"/>
        <dbReference type="Rhea" id="RHEA-COMP:10700"/>
        <dbReference type="ChEBI" id="CHEBI:15377"/>
        <dbReference type="ChEBI" id="CHEBI:29950"/>
        <dbReference type="ChEBI" id="CHEBI:50058"/>
        <dbReference type="ChEBI" id="CHEBI:57844"/>
        <dbReference type="ChEBI" id="CHEBI:58772"/>
        <dbReference type="EC" id="1.8.4.11"/>
    </reaction>
</comment>
<organism evidence="12">
    <name type="scientific">Wollemia nobilis</name>
    <dbReference type="NCBI Taxonomy" id="56998"/>
    <lineage>
        <taxon>Eukaryota</taxon>
        <taxon>Viridiplantae</taxon>
        <taxon>Streptophyta</taxon>
        <taxon>Embryophyta</taxon>
        <taxon>Tracheophyta</taxon>
        <taxon>Spermatophyta</taxon>
        <taxon>Pinopsida</taxon>
        <taxon>Pinidae</taxon>
        <taxon>Conifers II</taxon>
        <taxon>Araucariales</taxon>
        <taxon>Araucariaceae</taxon>
        <taxon>Wollemia</taxon>
    </lineage>
</organism>
<evidence type="ECO:0000256" key="3">
    <source>
        <dbReference type="ARBA" id="ARBA00023002"/>
    </source>
</evidence>
<dbReference type="EC" id="1.8.4.11" evidence="2"/>
<evidence type="ECO:0000313" key="12">
    <source>
        <dbReference type="EMBL" id="JAG85258.1"/>
    </source>
</evidence>
<comment type="catalytic activity">
    <reaction evidence="6">
        <text>L-methionyl-[protein] + [thioredoxin]-disulfide + H2O = L-methionyl-(S)-S-oxide-[protein] + [thioredoxin]-dithiol</text>
        <dbReference type="Rhea" id="RHEA:14217"/>
        <dbReference type="Rhea" id="RHEA-COMP:10698"/>
        <dbReference type="Rhea" id="RHEA-COMP:10700"/>
        <dbReference type="Rhea" id="RHEA-COMP:12313"/>
        <dbReference type="Rhea" id="RHEA-COMP:12315"/>
        <dbReference type="ChEBI" id="CHEBI:15377"/>
        <dbReference type="ChEBI" id="CHEBI:16044"/>
        <dbReference type="ChEBI" id="CHEBI:29950"/>
        <dbReference type="ChEBI" id="CHEBI:44120"/>
        <dbReference type="ChEBI" id="CHEBI:50058"/>
        <dbReference type="EC" id="1.8.4.11"/>
    </reaction>
</comment>
<dbReference type="InterPro" id="IPR002569">
    <property type="entry name" value="Met_Sox_Rdtase_MsrA_dom"/>
</dbReference>